<dbReference type="SUPFAM" id="SSF46785">
    <property type="entry name" value="Winged helix' DNA-binding domain"/>
    <property type="match status" value="1"/>
</dbReference>
<dbReference type="PIRSF" id="PIRSF016838">
    <property type="entry name" value="PafC"/>
    <property type="match status" value="1"/>
</dbReference>
<gene>
    <name evidence="4" type="ORF">IC229_07230</name>
</gene>
<keyword evidence="2" id="KW-0804">Transcription</keyword>
<evidence type="ECO:0000256" key="1">
    <source>
        <dbReference type="ARBA" id="ARBA00023015"/>
    </source>
</evidence>
<dbReference type="InterPro" id="IPR036388">
    <property type="entry name" value="WH-like_DNA-bd_sf"/>
</dbReference>
<keyword evidence="1" id="KW-0805">Transcription regulation</keyword>
<dbReference type="Pfam" id="PF25583">
    <property type="entry name" value="WCX"/>
    <property type="match status" value="1"/>
</dbReference>
<proteinExistence type="predicted"/>
<evidence type="ECO:0000256" key="2">
    <source>
        <dbReference type="ARBA" id="ARBA00023163"/>
    </source>
</evidence>
<accession>A0A926XV63</accession>
<feature type="domain" description="HTH deoR-type" evidence="3">
    <location>
        <begin position="3"/>
        <end position="58"/>
    </location>
</feature>
<keyword evidence="5" id="KW-1185">Reference proteome</keyword>
<dbReference type="PANTHER" id="PTHR34580">
    <property type="match status" value="1"/>
</dbReference>
<protein>
    <submittedName>
        <fullName evidence="4">YafY family transcriptional regulator</fullName>
    </submittedName>
</protein>
<dbReference type="InterPro" id="IPR028349">
    <property type="entry name" value="PafC-like"/>
</dbReference>
<dbReference type="EMBL" id="JACWZY010000004">
    <property type="protein sequence ID" value="MBD2700420.1"/>
    <property type="molecule type" value="Genomic_DNA"/>
</dbReference>
<evidence type="ECO:0000313" key="4">
    <source>
        <dbReference type="EMBL" id="MBD2700420.1"/>
    </source>
</evidence>
<dbReference type="GO" id="GO:0003700">
    <property type="term" value="F:DNA-binding transcription factor activity"/>
    <property type="evidence" value="ECO:0007669"/>
    <property type="project" value="InterPro"/>
</dbReference>
<dbReference type="InterPro" id="IPR036390">
    <property type="entry name" value="WH_DNA-bd_sf"/>
</dbReference>
<dbReference type="Pfam" id="PF08279">
    <property type="entry name" value="HTH_11"/>
    <property type="match status" value="1"/>
</dbReference>
<organism evidence="4 5">
    <name type="scientific">Spirosoma profusum</name>
    <dbReference type="NCBI Taxonomy" id="2771354"/>
    <lineage>
        <taxon>Bacteria</taxon>
        <taxon>Pseudomonadati</taxon>
        <taxon>Bacteroidota</taxon>
        <taxon>Cytophagia</taxon>
        <taxon>Cytophagales</taxon>
        <taxon>Cytophagaceae</taxon>
        <taxon>Spirosoma</taxon>
    </lineage>
</organism>
<dbReference type="AlphaFoldDB" id="A0A926XV63"/>
<dbReference type="Pfam" id="PF13280">
    <property type="entry name" value="WYL"/>
    <property type="match status" value="1"/>
</dbReference>
<dbReference type="InterPro" id="IPR013196">
    <property type="entry name" value="HTH_11"/>
</dbReference>
<dbReference type="PANTHER" id="PTHR34580:SF3">
    <property type="entry name" value="PROTEIN PAFB"/>
    <property type="match status" value="1"/>
</dbReference>
<sequence>MNRLDRLTAILIHLQTKRVVRAQELANRFKISLRTVYRDVRSLEEAGVPVGAEAGLGYFLTDYHLPPVMFSTAEASALLLGGKLIDQWADESVRTEFESALFKIKSVLKKVDQEYLDNLDAHINVAKPRFLQPYSDELLSHIQHAIAQNHVLELQYHSLYKDAETQREVEPVGLYHYRMSWHLIAFCRTRQDYRDFRIDRIRQLTDTQQRFTRRERLSLQEYLDRLGVEMPVTDVAVTLPKSISRHMLGEKYSYGFQREDDLGDSVRVHFQTPYVEGIARWLLMFGSSVTIEQPDTLRSIMRQLANEIQAHYGMSERAVAKSESVKE</sequence>
<dbReference type="PROSITE" id="PS52050">
    <property type="entry name" value="WYL"/>
    <property type="match status" value="1"/>
</dbReference>
<dbReference type="Gene3D" id="1.10.10.10">
    <property type="entry name" value="Winged helix-like DNA-binding domain superfamily/Winged helix DNA-binding domain"/>
    <property type="match status" value="1"/>
</dbReference>
<dbReference type="InterPro" id="IPR001034">
    <property type="entry name" value="DeoR_HTH"/>
</dbReference>
<dbReference type="InterPro" id="IPR051534">
    <property type="entry name" value="CBASS_pafABC_assoc_protein"/>
</dbReference>
<dbReference type="InterPro" id="IPR026881">
    <property type="entry name" value="WYL_dom"/>
</dbReference>
<evidence type="ECO:0000259" key="3">
    <source>
        <dbReference type="PROSITE" id="PS51000"/>
    </source>
</evidence>
<name>A0A926XV63_9BACT</name>
<dbReference type="PROSITE" id="PS51000">
    <property type="entry name" value="HTH_DEOR_2"/>
    <property type="match status" value="1"/>
</dbReference>
<dbReference type="InterPro" id="IPR057727">
    <property type="entry name" value="WCX_dom"/>
</dbReference>
<reference evidence="4" key="1">
    <citation type="submission" date="2020-09" db="EMBL/GenBank/DDBJ databases">
        <authorList>
            <person name="Kim M.K."/>
        </authorList>
    </citation>
    <scope>NUCLEOTIDE SEQUENCE</scope>
    <source>
        <strain evidence="4">BT702</strain>
    </source>
</reference>
<evidence type="ECO:0000313" key="5">
    <source>
        <dbReference type="Proteomes" id="UP000598820"/>
    </source>
</evidence>
<dbReference type="RefSeq" id="WP_190886276.1">
    <property type="nucleotide sequence ID" value="NZ_JACWZY010000004.1"/>
</dbReference>
<comment type="caution">
    <text evidence="4">The sequence shown here is derived from an EMBL/GenBank/DDBJ whole genome shotgun (WGS) entry which is preliminary data.</text>
</comment>
<dbReference type="Proteomes" id="UP000598820">
    <property type="component" value="Unassembled WGS sequence"/>
</dbReference>